<feature type="signal peptide" evidence="2">
    <location>
        <begin position="1"/>
        <end position="21"/>
    </location>
</feature>
<dbReference type="InterPro" id="IPR001279">
    <property type="entry name" value="Metallo-B-lactamas"/>
</dbReference>
<dbReference type="SUPFAM" id="SSF56281">
    <property type="entry name" value="Metallo-hydrolase/oxidoreductase"/>
    <property type="match status" value="1"/>
</dbReference>
<feature type="chain" id="PRO_5046030365" evidence="2">
    <location>
        <begin position="22"/>
        <end position="283"/>
    </location>
</feature>
<evidence type="ECO:0000313" key="4">
    <source>
        <dbReference type="EMBL" id="MBH5328088.1"/>
    </source>
</evidence>
<dbReference type="Proteomes" id="UP000768471">
    <property type="component" value="Unassembled WGS sequence"/>
</dbReference>
<dbReference type="PANTHER" id="PTHR43546">
    <property type="entry name" value="UPF0173 METAL-DEPENDENT HYDROLASE MJ1163-RELATED"/>
    <property type="match status" value="1"/>
</dbReference>
<comment type="caution">
    <text evidence="4">The sequence shown here is derived from an EMBL/GenBank/DDBJ whole genome shotgun (WGS) entry which is preliminary data.</text>
</comment>
<reference evidence="4 5" key="1">
    <citation type="submission" date="2020-09" db="EMBL/GenBank/DDBJ databases">
        <title>Eikenella S3660 sp. nov., isolated from a throat swab.</title>
        <authorList>
            <person name="Buhl M."/>
        </authorList>
    </citation>
    <scope>NUCLEOTIDE SEQUENCE [LARGE SCALE GENOMIC DNA]</scope>
    <source>
        <strain evidence="4 5">S3360</strain>
    </source>
</reference>
<keyword evidence="5" id="KW-1185">Reference proteome</keyword>
<keyword evidence="2" id="KW-0732">Signal</keyword>
<accession>A0ABS0N6Z3</accession>
<protein>
    <submittedName>
        <fullName evidence="4">MBL fold metallo-hydrolase</fullName>
    </submittedName>
</protein>
<feature type="domain" description="Metallo-beta-lactamase" evidence="3">
    <location>
        <begin position="41"/>
        <end position="245"/>
    </location>
</feature>
<dbReference type="InterPro" id="IPR036866">
    <property type="entry name" value="RibonucZ/Hydroxyglut_hydro"/>
</dbReference>
<evidence type="ECO:0000313" key="5">
    <source>
        <dbReference type="Proteomes" id="UP000768471"/>
    </source>
</evidence>
<dbReference type="Gene3D" id="3.60.15.10">
    <property type="entry name" value="Ribonuclease Z/Hydroxyacylglutathione hydrolase-like"/>
    <property type="match status" value="1"/>
</dbReference>
<dbReference type="RefSeq" id="WP_197902028.1">
    <property type="nucleotide sequence ID" value="NZ_JACSGR010000001.1"/>
</dbReference>
<dbReference type="EMBL" id="JACSGR010000001">
    <property type="protein sequence ID" value="MBH5328088.1"/>
    <property type="molecule type" value="Genomic_DNA"/>
</dbReference>
<organism evidence="4 5">
    <name type="scientific">Eikenella glucosivorans</name>
    <dbReference type="NCBI Taxonomy" id="2766967"/>
    <lineage>
        <taxon>Bacteria</taxon>
        <taxon>Pseudomonadati</taxon>
        <taxon>Pseudomonadota</taxon>
        <taxon>Betaproteobacteria</taxon>
        <taxon>Neisseriales</taxon>
        <taxon>Neisseriaceae</taxon>
        <taxon>Eikenella</taxon>
    </lineage>
</organism>
<dbReference type="PANTHER" id="PTHR43546:SF9">
    <property type="entry name" value="L-ASCORBATE-6-PHOSPHATE LACTONASE ULAG-RELATED"/>
    <property type="match status" value="1"/>
</dbReference>
<evidence type="ECO:0000256" key="2">
    <source>
        <dbReference type="SAM" id="SignalP"/>
    </source>
</evidence>
<sequence>MKFKRFIFAAVLAAAALSAQAGDHYQHIRNATAKVEYAGQTFLIDPFFAPKHAMNGFAGTFNSQAKIPLVGLPMDVNKILDGVDAVIVTHTHEDHWDEAAARAIPKTLPVYVQHEADAAKIRSQGFADVRVLNGTADFNGISLSKTGGAHGTEAMYADPQLAALLGDAMGVVLHKPGHKTAYIMGDTVWTADVNKALNTHKPDYLIMNTGYALIQGIPDSIIMGTADVLKASQVMPQAKIITVHMDTVNHTAVSRADMHKFVRGQGIESRVRIPADGESVKLD</sequence>
<gene>
    <name evidence="4" type="ORF">H9Q10_00150</name>
</gene>
<keyword evidence="1" id="KW-0378">Hydrolase</keyword>
<evidence type="ECO:0000259" key="3">
    <source>
        <dbReference type="Pfam" id="PF12706"/>
    </source>
</evidence>
<proteinExistence type="predicted"/>
<name>A0ABS0N6Z3_9NEIS</name>
<evidence type="ECO:0000256" key="1">
    <source>
        <dbReference type="ARBA" id="ARBA00022801"/>
    </source>
</evidence>
<dbReference type="Pfam" id="PF12706">
    <property type="entry name" value="Lactamase_B_2"/>
    <property type="match status" value="1"/>
</dbReference>
<dbReference type="InterPro" id="IPR050114">
    <property type="entry name" value="UPF0173_UPF0282_UlaG_hydrolase"/>
</dbReference>